<evidence type="ECO:0000259" key="1">
    <source>
        <dbReference type="PROSITE" id="PS50879"/>
    </source>
</evidence>
<organism evidence="2 3">
    <name type="scientific">Littorina saxatilis</name>
    <dbReference type="NCBI Taxonomy" id="31220"/>
    <lineage>
        <taxon>Eukaryota</taxon>
        <taxon>Metazoa</taxon>
        <taxon>Spiralia</taxon>
        <taxon>Lophotrochozoa</taxon>
        <taxon>Mollusca</taxon>
        <taxon>Gastropoda</taxon>
        <taxon>Caenogastropoda</taxon>
        <taxon>Littorinimorpha</taxon>
        <taxon>Littorinoidea</taxon>
        <taxon>Littorinidae</taxon>
        <taxon>Littorina</taxon>
    </lineage>
</organism>
<dbReference type="GO" id="GO:0004523">
    <property type="term" value="F:RNA-DNA hybrid ribonuclease activity"/>
    <property type="evidence" value="ECO:0007669"/>
    <property type="project" value="InterPro"/>
</dbReference>
<dbReference type="GO" id="GO:0003676">
    <property type="term" value="F:nucleic acid binding"/>
    <property type="evidence" value="ECO:0007669"/>
    <property type="project" value="InterPro"/>
</dbReference>
<gene>
    <name evidence="2" type="ORF">V1264_018676</name>
</gene>
<dbReference type="Gene3D" id="3.30.420.10">
    <property type="entry name" value="Ribonuclease H-like superfamily/Ribonuclease H"/>
    <property type="match status" value="1"/>
</dbReference>
<dbReference type="CDD" id="cd09276">
    <property type="entry name" value="Rnase_HI_RT_non_LTR"/>
    <property type="match status" value="1"/>
</dbReference>
<reference evidence="2 3" key="1">
    <citation type="submission" date="2024-02" db="EMBL/GenBank/DDBJ databases">
        <title>Chromosome-scale genome assembly of the rough periwinkle Littorina saxatilis.</title>
        <authorList>
            <person name="De Jode A."/>
            <person name="Faria R."/>
            <person name="Formenti G."/>
            <person name="Sims Y."/>
            <person name="Smith T.P."/>
            <person name="Tracey A."/>
            <person name="Wood J.M.D."/>
            <person name="Zagrodzka Z.B."/>
            <person name="Johannesson K."/>
            <person name="Butlin R.K."/>
            <person name="Leder E.H."/>
        </authorList>
    </citation>
    <scope>NUCLEOTIDE SEQUENCE [LARGE SCALE GENOMIC DNA]</scope>
    <source>
        <strain evidence="2">Snail1</strain>
        <tissue evidence="2">Muscle</tissue>
    </source>
</reference>
<dbReference type="InterPro" id="IPR036397">
    <property type="entry name" value="RNaseH_sf"/>
</dbReference>
<accession>A0AAN9BEY6</accession>
<evidence type="ECO:0000313" key="3">
    <source>
        <dbReference type="Proteomes" id="UP001374579"/>
    </source>
</evidence>
<dbReference type="EMBL" id="JBAMIC010000008">
    <property type="protein sequence ID" value="KAK7103866.1"/>
    <property type="molecule type" value="Genomic_DNA"/>
</dbReference>
<dbReference type="PROSITE" id="PS50879">
    <property type="entry name" value="RNASE_H_1"/>
    <property type="match status" value="1"/>
</dbReference>
<dbReference type="AlphaFoldDB" id="A0AAN9BEY6"/>
<dbReference type="InterPro" id="IPR002156">
    <property type="entry name" value="RNaseH_domain"/>
</dbReference>
<dbReference type="Pfam" id="PF00075">
    <property type="entry name" value="RNase_H"/>
    <property type="match status" value="1"/>
</dbReference>
<evidence type="ECO:0000313" key="2">
    <source>
        <dbReference type="EMBL" id="KAK7103866.1"/>
    </source>
</evidence>
<feature type="domain" description="RNase H type-1" evidence="1">
    <location>
        <begin position="1"/>
        <end position="102"/>
    </location>
</feature>
<protein>
    <recommendedName>
        <fullName evidence="1">RNase H type-1 domain-containing protein</fullName>
    </recommendedName>
</protein>
<proteinExistence type="predicted"/>
<comment type="caution">
    <text evidence="2">The sequence shown here is derived from an EMBL/GenBank/DDBJ whole genome shotgun (WGS) entry which is preliminary data.</text>
</comment>
<sequence>MISDSRSLPAGELSSNYRAELTALREAVSLVSEHPPSHAVFLTDCRSAVQSLQSPKEQLERDTQRLLCTLSQSTNVAVQWIPAHCGLSGNEEADRLAKTGSHLEQTRPTVSYSEAKTLVKRHYQTTWNAQHSLPSDDQMPNLQRHQQTILFRLRTGHCRLRAHMHRLGLSHTPNCLCETGPQTPEHILQTCPLHQEARTDHWPQGATLQEQLWGTKDSLILTTSFIQATKLEV</sequence>
<dbReference type="InterPro" id="IPR012337">
    <property type="entry name" value="RNaseH-like_sf"/>
</dbReference>
<keyword evidence="3" id="KW-1185">Reference proteome</keyword>
<dbReference type="SUPFAM" id="SSF53098">
    <property type="entry name" value="Ribonuclease H-like"/>
    <property type="match status" value="1"/>
</dbReference>
<name>A0AAN9BEY6_9CAEN</name>
<dbReference type="Proteomes" id="UP001374579">
    <property type="component" value="Unassembled WGS sequence"/>
</dbReference>